<protein>
    <recommendedName>
        <fullName evidence="5">ABC transporter substrate-binding protein</fullName>
    </recommendedName>
</protein>
<sequence length="77" mass="7919">MKRYKRSGYLAGVAIATSLMLAACTDDSDVDEGEGAGDSGEEAEGEPQEGGDLSIALAGEPDTVDPHGTNDVTRISF</sequence>
<dbReference type="AlphaFoldDB" id="A0A514LGB0"/>
<dbReference type="KEGG" id="sale:EPH95_06500"/>
<feature type="region of interest" description="Disordered" evidence="1">
    <location>
        <begin position="26"/>
        <end position="77"/>
    </location>
</feature>
<dbReference type="PROSITE" id="PS51257">
    <property type="entry name" value="PROKAR_LIPOPROTEIN"/>
    <property type="match status" value="1"/>
</dbReference>
<organism evidence="3 4">
    <name type="scientific">Salicibibacter halophilus</name>
    <dbReference type="NCBI Taxonomy" id="2502791"/>
    <lineage>
        <taxon>Bacteria</taxon>
        <taxon>Bacillati</taxon>
        <taxon>Bacillota</taxon>
        <taxon>Bacilli</taxon>
        <taxon>Bacillales</taxon>
        <taxon>Bacillaceae</taxon>
        <taxon>Salicibibacter</taxon>
    </lineage>
</organism>
<feature type="compositionally biased region" description="Acidic residues" evidence="1">
    <location>
        <begin position="26"/>
        <end position="49"/>
    </location>
</feature>
<dbReference type="Proteomes" id="UP000319756">
    <property type="component" value="Chromosome"/>
</dbReference>
<name>A0A514LGB0_9BACI</name>
<gene>
    <name evidence="3" type="ORF">EPH95_06500</name>
</gene>
<proteinExistence type="predicted"/>
<evidence type="ECO:0000313" key="3">
    <source>
        <dbReference type="EMBL" id="QDI90869.1"/>
    </source>
</evidence>
<keyword evidence="4" id="KW-1185">Reference proteome</keyword>
<evidence type="ECO:0000313" key="4">
    <source>
        <dbReference type="Proteomes" id="UP000319756"/>
    </source>
</evidence>
<reference evidence="4" key="1">
    <citation type="submission" date="2019-01" db="EMBL/GenBank/DDBJ databases">
        <title>Genomic analysis of Salicibibacter sp. NKC3-5.</title>
        <authorList>
            <person name="Oh Y.J."/>
        </authorList>
    </citation>
    <scope>NUCLEOTIDE SEQUENCE [LARGE SCALE GENOMIC DNA]</scope>
    <source>
        <strain evidence="4">NKC3-5</strain>
    </source>
</reference>
<evidence type="ECO:0000256" key="2">
    <source>
        <dbReference type="SAM" id="SignalP"/>
    </source>
</evidence>
<keyword evidence="2" id="KW-0732">Signal</keyword>
<evidence type="ECO:0008006" key="5">
    <source>
        <dbReference type="Google" id="ProtNLM"/>
    </source>
</evidence>
<dbReference type="EMBL" id="CP035485">
    <property type="protein sequence ID" value="QDI90869.1"/>
    <property type="molecule type" value="Genomic_DNA"/>
</dbReference>
<accession>A0A514LGB0</accession>
<feature type="chain" id="PRO_5038786743" description="ABC transporter substrate-binding protein" evidence="2">
    <location>
        <begin position="23"/>
        <end position="77"/>
    </location>
</feature>
<evidence type="ECO:0000256" key="1">
    <source>
        <dbReference type="SAM" id="MobiDB-lite"/>
    </source>
</evidence>
<feature type="signal peptide" evidence="2">
    <location>
        <begin position="1"/>
        <end position="22"/>
    </location>
</feature>
<dbReference type="RefSeq" id="WP_142088380.1">
    <property type="nucleotide sequence ID" value="NZ_CP035485.1"/>
</dbReference>